<dbReference type="PRINTS" id="PR01652">
    <property type="entry name" value="SHAPEPROTEIN"/>
</dbReference>
<dbReference type="SUPFAM" id="SSF53067">
    <property type="entry name" value="Actin-like ATPase domain"/>
    <property type="match status" value="2"/>
</dbReference>
<dbReference type="InterPro" id="IPR004753">
    <property type="entry name" value="MreB"/>
</dbReference>
<keyword evidence="4" id="KW-0067">ATP-binding</keyword>
<evidence type="ECO:0000313" key="8">
    <source>
        <dbReference type="Proteomes" id="UP001501231"/>
    </source>
</evidence>
<dbReference type="Proteomes" id="UP001501231">
    <property type="component" value="Unassembled WGS sequence"/>
</dbReference>
<comment type="caution">
    <text evidence="7">The sequence shown here is derived from an EMBL/GenBank/DDBJ whole genome shotgun (WGS) entry which is preliminary data.</text>
</comment>
<sequence length="379" mass="39097">MAHHGRRRLSDFPCRATAVDLGSATVRMHLHGRGIVARQPSAMARCARTGRLLATGTLALTLASNERGVTLVHPIRNGVPAETDETESLLRFLLRSHHRMRHMAKPNMVVAVPSTVNQVHLAAVREAAYGAGARRLMIVPAPVAAAHGVGIPGSGEDVAIIADIGAQVTDVGVLLGGELVGSHSALVGGAAMDEAIIARARWKYGLVIGPVTAEAAKLELGTATPDQGPDRVAVVHGKDRHSDLPCRAVLSSTDVHAAIAPALGAIVRTVRTAVSAAPPEMARDFLSVGITLTGGAARLPGLDELIRRETGLRARVAPDAADAVVLGAAELLRPDGRKGAGRGPGGFVASDEPRIAVHGYANAEEAAAAEQEAALTGGR</sequence>
<evidence type="ECO:0000256" key="5">
    <source>
        <dbReference type="ARBA" id="ARBA00022960"/>
    </source>
</evidence>
<dbReference type="InterPro" id="IPR043129">
    <property type="entry name" value="ATPase_NBD"/>
</dbReference>
<dbReference type="Pfam" id="PF06723">
    <property type="entry name" value="MreB_Mbl"/>
    <property type="match status" value="1"/>
</dbReference>
<evidence type="ECO:0000256" key="2">
    <source>
        <dbReference type="ARBA" id="ARBA00022490"/>
    </source>
</evidence>
<keyword evidence="3" id="KW-0547">Nucleotide-binding</keyword>
<keyword evidence="5" id="KW-0133">Cell shape</keyword>
<reference evidence="7 8" key="1">
    <citation type="journal article" date="2019" name="Int. J. Syst. Evol. Microbiol.">
        <title>The Global Catalogue of Microorganisms (GCM) 10K type strain sequencing project: providing services to taxonomists for standard genome sequencing and annotation.</title>
        <authorList>
            <consortium name="The Broad Institute Genomics Platform"/>
            <consortium name="The Broad Institute Genome Sequencing Center for Infectious Disease"/>
            <person name="Wu L."/>
            <person name="Ma J."/>
        </authorList>
    </citation>
    <scope>NUCLEOTIDE SEQUENCE [LARGE SCALE GENOMIC DNA]</scope>
    <source>
        <strain evidence="7 8">JCM 3325</strain>
    </source>
</reference>
<evidence type="ECO:0000256" key="6">
    <source>
        <dbReference type="ARBA" id="ARBA00023458"/>
    </source>
</evidence>
<organism evidence="7 8">
    <name type="scientific">Actinomadura vinacea</name>
    <dbReference type="NCBI Taxonomy" id="115336"/>
    <lineage>
        <taxon>Bacteria</taxon>
        <taxon>Bacillati</taxon>
        <taxon>Actinomycetota</taxon>
        <taxon>Actinomycetes</taxon>
        <taxon>Streptosporangiales</taxon>
        <taxon>Thermomonosporaceae</taxon>
        <taxon>Actinomadura</taxon>
    </lineage>
</organism>
<comment type="subcellular location">
    <subcellularLocation>
        <location evidence="1">Cytoplasm</location>
    </subcellularLocation>
</comment>
<comment type="similarity">
    <text evidence="6">Belongs to the FtsA/MreB family.</text>
</comment>
<dbReference type="Gene3D" id="3.30.420.40">
    <property type="match status" value="2"/>
</dbReference>
<evidence type="ECO:0000313" key="7">
    <source>
        <dbReference type="EMBL" id="GAA2433993.1"/>
    </source>
</evidence>
<dbReference type="EMBL" id="BAAARW010000020">
    <property type="protein sequence ID" value="GAA2433993.1"/>
    <property type="molecule type" value="Genomic_DNA"/>
</dbReference>
<dbReference type="PANTHER" id="PTHR42749:SF1">
    <property type="entry name" value="CELL SHAPE-DETERMINING PROTEIN MREB"/>
    <property type="match status" value="1"/>
</dbReference>
<gene>
    <name evidence="7" type="ORF">GCM10010191_55440</name>
</gene>
<accession>A0ABN3JNZ8</accession>
<dbReference type="InterPro" id="IPR056546">
    <property type="entry name" value="MreB_MamK-like"/>
</dbReference>
<evidence type="ECO:0000256" key="1">
    <source>
        <dbReference type="ARBA" id="ARBA00004496"/>
    </source>
</evidence>
<keyword evidence="8" id="KW-1185">Reference proteome</keyword>
<proteinExistence type="inferred from homology"/>
<protein>
    <submittedName>
        <fullName evidence="7">Rod shape-determining protein</fullName>
    </submittedName>
</protein>
<dbReference type="RefSeq" id="WP_344592778.1">
    <property type="nucleotide sequence ID" value="NZ_BAAARW010000020.1"/>
</dbReference>
<evidence type="ECO:0000256" key="3">
    <source>
        <dbReference type="ARBA" id="ARBA00022741"/>
    </source>
</evidence>
<name>A0ABN3JNZ8_9ACTN</name>
<evidence type="ECO:0000256" key="4">
    <source>
        <dbReference type="ARBA" id="ARBA00022840"/>
    </source>
</evidence>
<keyword evidence="2" id="KW-0963">Cytoplasm</keyword>
<dbReference type="PANTHER" id="PTHR42749">
    <property type="entry name" value="CELL SHAPE-DETERMINING PROTEIN MREB"/>
    <property type="match status" value="1"/>
</dbReference>